<accession>A0A8I0CLL6</accession>
<evidence type="ECO:0000313" key="2">
    <source>
        <dbReference type="EMBL" id="MBB3116772.1"/>
    </source>
</evidence>
<gene>
    <name evidence="2" type="ORF">FHU32_002022</name>
</gene>
<dbReference type="EMBL" id="JACHWT010000009">
    <property type="protein sequence ID" value="MBB3116772.1"/>
    <property type="molecule type" value="Genomic_DNA"/>
</dbReference>
<reference evidence="2" key="1">
    <citation type="submission" date="2020-08" db="EMBL/GenBank/DDBJ databases">
        <title>Sequencing the genomes of 1000 actinobacteria strains.</title>
        <authorList>
            <person name="Klenk H.-P."/>
        </authorList>
    </citation>
    <scope>NUCLEOTIDE SEQUENCE</scope>
    <source>
        <strain evidence="2">DSM 20582</strain>
    </source>
</reference>
<proteinExistence type="predicted"/>
<evidence type="ECO:0000313" key="3">
    <source>
        <dbReference type="Proteomes" id="UP000612712"/>
    </source>
</evidence>
<feature type="region of interest" description="Disordered" evidence="1">
    <location>
        <begin position="1"/>
        <end position="40"/>
    </location>
</feature>
<dbReference type="GeneID" id="60809643"/>
<comment type="caution">
    <text evidence="2">The sequence shown here is derived from an EMBL/GenBank/DDBJ whole genome shotgun (WGS) entry which is preliminary data.</text>
</comment>
<sequence length="186" mass="19079">MTSSTETETESTTTATSTGAPAGASAATATSPAAGATASSTPGAVTITVDRIADGDGGAYFWAIRSVSDAVDFSTAGESLPDVLHRFAPEIDQSQGILFAVPHRGLLMARDVTSGDHLYNGIGMMGPYAARAHDRYPHPVSPEVSVWLDGEVTRVTSVAAPGEGAGGSFIHIHEDGPLADLLRQGR</sequence>
<evidence type="ECO:0000256" key="1">
    <source>
        <dbReference type="SAM" id="MobiDB-lite"/>
    </source>
</evidence>
<dbReference type="AlphaFoldDB" id="A0A8I0CLL6"/>
<name>A0A8I0CLL6_9CORY</name>
<dbReference type="RefSeq" id="WP_029157673.1">
    <property type="nucleotide sequence ID" value="NZ_AENJ01000011.1"/>
</dbReference>
<dbReference type="Proteomes" id="UP000612712">
    <property type="component" value="Unassembled WGS sequence"/>
</dbReference>
<organism evidence="2 3">
    <name type="scientific">Corynebacterium bovis DSM 20582 = CIP 54.80</name>
    <dbReference type="NCBI Taxonomy" id="927655"/>
    <lineage>
        <taxon>Bacteria</taxon>
        <taxon>Bacillati</taxon>
        <taxon>Actinomycetota</taxon>
        <taxon>Actinomycetes</taxon>
        <taxon>Mycobacteriales</taxon>
        <taxon>Corynebacteriaceae</taxon>
        <taxon>Corynebacterium</taxon>
    </lineage>
</organism>
<protein>
    <submittedName>
        <fullName evidence="2">Uncharacterized protein</fullName>
    </submittedName>
</protein>